<dbReference type="AlphaFoldDB" id="A0A391NJQ9"/>
<feature type="region of interest" description="Disordered" evidence="1">
    <location>
        <begin position="1"/>
        <end position="43"/>
    </location>
</feature>
<organism evidence="2 3">
    <name type="scientific">Kipferlia bialata</name>
    <dbReference type="NCBI Taxonomy" id="797122"/>
    <lineage>
        <taxon>Eukaryota</taxon>
        <taxon>Metamonada</taxon>
        <taxon>Carpediemonas-like organisms</taxon>
        <taxon>Kipferlia</taxon>
    </lineage>
</organism>
<proteinExistence type="predicted"/>
<dbReference type="EMBL" id="BDIP01000539">
    <property type="protein sequence ID" value="GCA62354.1"/>
    <property type="molecule type" value="Genomic_DNA"/>
</dbReference>
<sequence>MTPGEVEGFEDGCVEGSGIRSGRPKSPTISNQRVVKPSKASEKHLLTKKEVQGLVSRLTRPTAASKARASPAPLRSAQHVTKDYDAVMGSTQKHDQRPASRASSPHIRGSGRYVRLAQEKAGWINRR</sequence>
<evidence type="ECO:0000256" key="1">
    <source>
        <dbReference type="SAM" id="MobiDB-lite"/>
    </source>
</evidence>
<evidence type="ECO:0000313" key="2">
    <source>
        <dbReference type="EMBL" id="GCA62354.1"/>
    </source>
</evidence>
<comment type="caution">
    <text evidence="2">The sequence shown here is derived from an EMBL/GenBank/DDBJ whole genome shotgun (WGS) entry which is preliminary data.</text>
</comment>
<dbReference type="Proteomes" id="UP000265618">
    <property type="component" value="Unassembled WGS sequence"/>
</dbReference>
<accession>A0A391NJQ9</accession>
<feature type="region of interest" description="Disordered" evidence="1">
    <location>
        <begin position="57"/>
        <end position="127"/>
    </location>
</feature>
<keyword evidence="3" id="KW-1185">Reference proteome</keyword>
<evidence type="ECO:0000313" key="3">
    <source>
        <dbReference type="Proteomes" id="UP000265618"/>
    </source>
</evidence>
<gene>
    <name evidence="2" type="ORF">KIPB_002987</name>
</gene>
<protein>
    <submittedName>
        <fullName evidence="2">Uncharacterized protein</fullName>
    </submittedName>
</protein>
<name>A0A391NJQ9_9EUKA</name>
<reference evidence="2 3" key="1">
    <citation type="journal article" date="2018" name="PLoS ONE">
        <title>The draft genome of Kipferlia bialata reveals reductive genome evolution in fornicate parasites.</title>
        <authorList>
            <person name="Tanifuji G."/>
            <person name="Takabayashi S."/>
            <person name="Kume K."/>
            <person name="Takagi M."/>
            <person name="Nakayama T."/>
            <person name="Kamikawa R."/>
            <person name="Inagaki Y."/>
            <person name="Hashimoto T."/>
        </authorList>
    </citation>
    <scope>NUCLEOTIDE SEQUENCE [LARGE SCALE GENOMIC DNA]</scope>
    <source>
        <strain evidence="2">NY0173</strain>
    </source>
</reference>